<dbReference type="AlphaFoldDB" id="E3G810"/>
<evidence type="ECO:0000256" key="1">
    <source>
        <dbReference type="ARBA" id="ARBA00005230"/>
    </source>
</evidence>
<keyword evidence="6" id="KW-0804">Transcription</keyword>
<keyword evidence="3" id="KW-0678">Repressor</keyword>
<protein>
    <recommendedName>
        <fullName evidence="2">Toxin CcdB</fullName>
    </recommendedName>
    <alternativeName>
        <fullName evidence="8">Cytotoxic protein CcdB</fullName>
    </alternativeName>
    <alternativeName>
        <fullName evidence="7">Protein LetD</fullName>
    </alternativeName>
</protein>
<name>E3G810_ENTLS</name>
<reference evidence="9 10" key="2">
    <citation type="journal article" date="2011" name="Stand. Genomic Sci.">
        <title>Complete genome sequence of 'Enterobacter lignolyticus' SCF1.</title>
        <authorList>
            <person name="Deangelis K.M."/>
            <person name="D'Haeseleer P."/>
            <person name="Chivian D."/>
            <person name="Fortney J.L."/>
            <person name="Khudyakov J."/>
            <person name="Simmons B."/>
            <person name="Woo H."/>
            <person name="Arkin A.P."/>
            <person name="Davenport K.W."/>
            <person name="Goodwin L."/>
            <person name="Chen A."/>
            <person name="Ivanova N."/>
            <person name="Kyrpides N.C."/>
            <person name="Mavromatis K."/>
            <person name="Woyke T."/>
            <person name="Hazen T.C."/>
        </authorList>
    </citation>
    <scope>NUCLEOTIDE SEQUENCE [LARGE SCALE GENOMIC DNA]</scope>
    <source>
        <strain evidence="9 10">SCF1</strain>
    </source>
</reference>
<evidence type="ECO:0000313" key="9">
    <source>
        <dbReference type="EMBL" id="ADO48598.1"/>
    </source>
</evidence>
<dbReference type="SUPFAM" id="SSF50118">
    <property type="entry name" value="Cell growth inhibitor/plasmid maintenance toxic component"/>
    <property type="match status" value="1"/>
</dbReference>
<dbReference type="GO" id="GO:0006276">
    <property type="term" value="P:plasmid maintenance"/>
    <property type="evidence" value="ECO:0007669"/>
    <property type="project" value="InterPro"/>
</dbReference>
<evidence type="ECO:0000256" key="6">
    <source>
        <dbReference type="ARBA" id="ARBA00023163"/>
    </source>
</evidence>
<keyword evidence="5" id="KW-0805">Transcription regulation</keyword>
<comment type="similarity">
    <text evidence="1">Belongs to the CcdB toxin family.</text>
</comment>
<proteinExistence type="inferred from homology"/>
<dbReference type="KEGG" id="esc:Entcl_2346"/>
<accession>E3G810</accession>
<sequence>MLKQFNVYRNPSPATSKIWPYYIIIQNDCYEDLTTRTIVPLMQNRSLSLWHRHIAPKINIEFDTWVLYAPMITNLNILKINHNDFVCNLKSARHDVVAAVDALITGI</sequence>
<dbReference type="Pfam" id="PF01845">
    <property type="entry name" value="CcdB"/>
    <property type="match status" value="1"/>
</dbReference>
<evidence type="ECO:0000313" key="10">
    <source>
        <dbReference type="Proteomes" id="UP000006872"/>
    </source>
</evidence>
<reference evidence="10" key="1">
    <citation type="submission" date="2010-10" db="EMBL/GenBank/DDBJ databases">
        <title>Complete sequence of Enterobacter cloacae SCF1.</title>
        <authorList>
            <consortium name="US DOE Joint Genome Institute"/>
            <person name="Lucas S."/>
            <person name="Copeland A."/>
            <person name="Lapidus A."/>
            <person name="Cheng J.-F."/>
            <person name="Bruce D."/>
            <person name="Goodwin L."/>
            <person name="Pitluck S."/>
            <person name="Davenport K."/>
            <person name="Detter J.C."/>
            <person name="Han C."/>
            <person name="Tapia R."/>
            <person name="Land M."/>
            <person name="Hauser L."/>
            <person name="Chang Y.-J."/>
            <person name="Jeffries C."/>
            <person name="Kyrpides N."/>
            <person name="Ivanova N."/>
            <person name="Mikhailova N."/>
            <person name="DeAngelis K."/>
            <person name="Arkin A.P."/>
            <person name="Chivian D."/>
            <person name="Edwards B."/>
            <person name="Woo H."/>
            <person name="Hazen T.C."/>
            <person name="Woyke T."/>
        </authorList>
    </citation>
    <scope>NUCLEOTIDE SEQUENCE [LARGE SCALE GENOMIC DNA]</scope>
    <source>
        <strain evidence="10">SCF1</strain>
    </source>
</reference>
<dbReference type="Gene3D" id="2.30.30.110">
    <property type="match status" value="1"/>
</dbReference>
<dbReference type="eggNOG" id="ENOG5030AV5">
    <property type="taxonomic scope" value="Bacteria"/>
</dbReference>
<dbReference type="GO" id="GO:0008657">
    <property type="term" value="F:DNA topoisomerase type II (double strand cut, ATP-hydrolyzing) inhibitor activity"/>
    <property type="evidence" value="ECO:0007669"/>
    <property type="project" value="InterPro"/>
</dbReference>
<evidence type="ECO:0000256" key="4">
    <source>
        <dbReference type="ARBA" id="ARBA00022649"/>
    </source>
</evidence>
<organism evidence="9 10">
    <name type="scientific">Enterobacter lignolyticus (strain SCF1)</name>
    <dbReference type="NCBI Taxonomy" id="701347"/>
    <lineage>
        <taxon>Bacteria</taxon>
        <taxon>Pseudomonadati</taxon>
        <taxon>Pseudomonadota</taxon>
        <taxon>Gammaproteobacteria</taxon>
        <taxon>Enterobacterales</taxon>
        <taxon>Enterobacteriaceae</taxon>
        <taxon>Pluralibacter</taxon>
    </lineage>
</organism>
<evidence type="ECO:0000256" key="7">
    <source>
        <dbReference type="ARBA" id="ARBA00029628"/>
    </source>
</evidence>
<gene>
    <name evidence="9" type="ordered locus">Entcl_2346</name>
</gene>
<dbReference type="EMBL" id="CP002272">
    <property type="protein sequence ID" value="ADO48598.1"/>
    <property type="molecule type" value="Genomic_DNA"/>
</dbReference>
<dbReference type="InterPro" id="IPR011067">
    <property type="entry name" value="Plasmid_toxin/cell-grow_inhib"/>
</dbReference>
<dbReference type="InterPro" id="IPR002712">
    <property type="entry name" value="CcdB"/>
</dbReference>
<evidence type="ECO:0000256" key="8">
    <source>
        <dbReference type="ARBA" id="ARBA00033135"/>
    </source>
</evidence>
<evidence type="ECO:0000256" key="5">
    <source>
        <dbReference type="ARBA" id="ARBA00023015"/>
    </source>
</evidence>
<evidence type="ECO:0000256" key="2">
    <source>
        <dbReference type="ARBA" id="ARBA00015075"/>
    </source>
</evidence>
<keyword evidence="4" id="KW-1277">Toxin-antitoxin system</keyword>
<dbReference type="STRING" id="701347.Entcl_2346"/>
<dbReference type="Proteomes" id="UP000006872">
    <property type="component" value="Chromosome"/>
</dbReference>
<dbReference type="HOGENOM" id="CLU_158043_1_1_6"/>
<dbReference type="RefSeq" id="WP_013366334.1">
    <property type="nucleotide sequence ID" value="NC_014618.1"/>
</dbReference>
<evidence type="ECO:0000256" key="3">
    <source>
        <dbReference type="ARBA" id="ARBA00022491"/>
    </source>
</evidence>
<keyword evidence="10" id="KW-1185">Reference proteome</keyword>